<keyword evidence="6" id="KW-1185">Reference proteome</keyword>
<dbReference type="RefSeq" id="WP_068667051.1">
    <property type="nucleotide sequence ID" value="NZ_LYPB01000074.1"/>
</dbReference>
<dbReference type="AlphaFoldDB" id="A0A198A6H7"/>
<gene>
    <name evidence="5" type="ORF">A8708_07730</name>
</gene>
<evidence type="ECO:0000313" key="5">
    <source>
        <dbReference type="EMBL" id="OAS16747.1"/>
    </source>
</evidence>
<evidence type="ECO:0000256" key="2">
    <source>
        <dbReference type="ARBA" id="ARBA00023125"/>
    </source>
</evidence>
<dbReference type="Pfam" id="PF01638">
    <property type="entry name" value="HxlR"/>
    <property type="match status" value="1"/>
</dbReference>
<feature type="domain" description="HTH hxlR-type" evidence="4">
    <location>
        <begin position="9"/>
        <end position="110"/>
    </location>
</feature>
<keyword evidence="1" id="KW-0805">Transcription regulation</keyword>
<evidence type="ECO:0000256" key="1">
    <source>
        <dbReference type="ARBA" id="ARBA00023015"/>
    </source>
</evidence>
<keyword evidence="2" id="KW-0238">DNA-binding</keyword>
<name>A0A198A6H7_9BACL</name>
<dbReference type="InterPro" id="IPR036388">
    <property type="entry name" value="WH-like_DNA-bd_sf"/>
</dbReference>
<protein>
    <submittedName>
        <fullName evidence="5">HxlR family transcriptional regulator</fullName>
    </submittedName>
</protein>
<sequence length="117" mass="13750">MEKLEPHNCKIGIGECLHIIAGKWKPIILLLLQLEGTQRFSDLKRWIPGITQKMLTAQLKELEQEDLIQRTVYAEVPPRVEYSITEHGRTLEHILRQLNEWGIQHINYVNEKRVDQS</sequence>
<reference evidence="5 6" key="1">
    <citation type="submission" date="2016-05" db="EMBL/GenBank/DDBJ databases">
        <title>Paenibacillus sp. 1ZS3-15 nov., isolated from the rhizosphere soil.</title>
        <authorList>
            <person name="Zhang X.X."/>
            <person name="Zhang J."/>
        </authorList>
    </citation>
    <scope>NUCLEOTIDE SEQUENCE [LARGE SCALE GENOMIC DNA]</scope>
    <source>
        <strain evidence="5 6">1ZS3-15</strain>
    </source>
</reference>
<dbReference type="SUPFAM" id="SSF46785">
    <property type="entry name" value="Winged helix' DNA-binding domain"/>
    <property type="match status" value="1"/>
</dbReference>
<accession>A0A198A6H7</accession>
<evidence type="ECO:0000313" key="6">
    <source>
        <dbReference type="Proteomes" id="UP000078454"/>
    </source>
</evidence>
<dbReference type="GO" id="GO:0003677">
    <property type="term" value="F:DNA binding"/>
    <property type="evidence" value="ECO:0007669"/>
    <property type="project" value="UniProtKB-KW"/>
</dbReference>
<evidence type="ECO:0000256" key="3">
    <source>
        <dbReference type="ARBA" id="ARBA00023163"/>
    </source>
</evidence>
<evidence type="ECO:0000259" key="4">
    <source>
        <dbReference type="PROSITE" id="PS51118"/>
    </source>
</evidence>
<dbReference type="PROSITE" id="PS51118">
    <property type="entry name" value="HTH_HXLR"/>
    <property type="match status" value="1"/>
</dbReference>
<dbReference type="PANTHER" id="PTHR33204:SF29">
    <property type="entry name" value="TRANSCRIPTIONAL REGULATOR"/>
    <property type="match status" value="1"/>
</dbReference>
<dbReference type="Gene3D" id="1.10.10.10">
    <property type="entry name" value="Winged helix-like DNA-binding domain superfamily/Winged helix DNA-binding domain"/>
    <property type="match status" value="1"/>
</dbReference>
<dbReference type="InterPro" id="IPR036390">
    <property type="entry name" value="WH_DNA-bd_sf"/>
</dbReference>
<dbReference type="PANTHER" id="PTHR33204">
    <property type="entry name" value="TRANSCRIPTIONAL REGULATOR, MARR FAMILY"/>
    <property type="match status" value="1"/>
</dbReference>
<dbReference type="Proteomes" id="UP000078454">
    <property type="component" value="Unassembled WGS sequence"/>
</dbReference>
<dbReference type="EMBL" id="LYPB01000074">
    <property type="protein sequence ID" value="OAS16747.1"/>
    <property type="molecule type" value="Genomic_DNA"/>
</dbReference>
<comment type="caution">
    <text evidence="5">The sequence shown here is derived from an EMBL/GenBank/DDBJ whole genome shotgun (WGS) entry which is preliminary data.</text>
</comment>
<dbReference type="InterPro" id="IPR002577">
    <property type="entry name" value="HTH_HxlR"/>
</dbReference>
<proteinExistence type="predicted"/>
<dbReference type="STRING" id="1850517.A8708_07730"/>
<keyword evidence="3" id="KW-0804">Transcription</keyword>
<organism evidence="5 6">
    <name type="scientific">Paenibacillus oryzisoli</name>
    <dbReference type="NCBI Taxonomy" id="1850517"/>
    <lineage>
        <taxon>Bacteria</taxon>
        <taxon>Bacillati</taxon>
        <taxon>Bacillota</taxon>
        <taxon>Bacilli</taxon>
        <taxon>Bacillales</taxon>
        <taxon>Paenibacillaceae</taxon>
        <taxon>Paenibacillus</taxon>
    </lineage>
</organism>